<comment type="caution">
    <text evidence="1">The sequence shown here is derived from an EMBL/GenBank/DDBJ whole genome shotgun (WGS) entry which is preliminary data.</text>
</comment>
<proteinExistence type="predicted"/>
<dbReference type="AlphaFoldDB" id="A0A0H1B668"/>
<evidence type="ECO:0000313" key="1">
    <source>
        <dbReference type="EMBL" id="KLJ06487.1"/>
    </source>
</evidence>
<keyword evidence="2" id="KW-1185">Reference proteome</keyword>
<feature type="non-terminal residue" evidence="1">
    <location>
        <position position="1"/>
    </location>
</feature>
<protein>
    <submittedName>
        <fullName evidence="1">Uncharacterized protein</fullName>
    </submittedName>
</protein>
<accession>A0A0H1B668</accession>
<evidence type="ECO:0000313" key="2">
    <source>
        <dbReference type="Proteomes" id="UP000053573"/>
    </source>
</evidence>
<organism evidence="1 2">
    <name type="scientific">Blastomyces silverae</name>
    <dbReference type="NCBI Taxonomy" id="2060906"/>
    <lineage>
        <taxon>Eukaryota</taxon>
        <taxon>Fungi</taxon>
        <taxon>Dikarya</taxon>
        <taxon>Ascomycota</taxon>
        <taxon>Pezizomycotina</taxon>
        <taxon>Eurotiomycetes</taxon>
        <taxon>Eurotiomycetidae</taxon>
        <taxon>Onygenales</taxon>
        <taxon>Ajellomycetaceae</taxon>
        <taxon>Blastomyces</taxon>
    </lineage>
</organism>
<name>A0A0H1B668_9EURO</name>
<sequence>KDFKLFLNYNSISTLKLSFLNNLNSYRNAVKKTSSVYNSYLINIELIQIKTEFLFKNLYKTVIFR</sequence>
<reference evidence="2" key="1">
    <citation type="journal article" date="2015" name="PLoS Genet.">
        <title>The dynamic genome and transcriptome of the human fungal pathogen Blastomyces and close relative Emmonsia.</title>
        <authorList>
            <person name="Munoz J.F."/>
            <person name="Gauthier G.M."/>
            <person name="Desjardins C.A."/>
            <person name="Gallo J.E."/>
            <person name="Holder J."/>
            <person name="Sullivan T.D."/>
            <person name="Marty A.J."/>
            <person name="Carmen J.C."/>
            <person name="Chen Z."/>
            <person name="Ding L."/>
            <person name="Gujja S."/>
            <person name="Magrini V."/>
            <person name="Misas E."/>
            <person name="Mitreva M."/>
            <person name="Priest M."/>
            <person name="Saif S."/>
            <person name="Whiston E.A."/>
            <person name="Young S."/>
            <person name="Zeng Q."/>
            <person name="Goldman W.E."/>
            <person name="Mardis E.R."/>
            <person name="Taylor J.W."/>
            <person name="McEwen J.G."/>
            <person name="Clay O.K."/>
            <person name="Klein B.S."/>
            <person name="Cuomo C.A."/>
        </authorList>
    </citation>
    <scope>NUCLEOTIDE SEQUENCE [LARGE SCALE GENOMIC DNA]</scope>
    <source>
        <strain evidence="2">UAMH 139</strain>
    </source>
</reference>
<dbReference type="EMBL" id="LDEV01003060">
    <property type="protein sequence ID" value="KLJ06487.1"/>
    <property type="molecule type" value="Genomic_DNA"/>
</dbReference>
<dbReference type="Proteomes" id="UP000053573">
    <property type="component" value="Unassembled WGS sequence"/>
</dbReference>
<gene>
    <name evidence="1" type="ORF">EMPG_10116</name>
</gene>